<name>A0A9P1D2W9_9DINO</name>
<dbReference type="CDD" id="cd06257">
    <property type="entry name" value="DnaJ"/>
    <property type="match status" value="1"/>
</dbReference>
<gene>
    <name evidence="3" type="ORF">C1SCF055_LOCUS27054</name>
</gene>
<dbReference type="EMBL" id="CAMXCT010002868">
    <property type="protein sequence ID" value="CAI4000976.1"/>
    <property type="molecule type" value="Genomic_DNA"/>
</dbReference>
<dbReference type="PROSITE" id="PS50076">
    <property type="entry name" value="DNAJ_2"/>
    <property type="match status" value="1"/>
</dbReference>
<keyword evidence="5" id="KW-1185">Reference proteome</keyword>
<protein>
    <submittedName>
        <fullName evidence="4">DnaJ homolog subfamily B member 3 (Spermatogenic cell-specific DNAJ homolog)</fullName>
    </submittedName>
</protein>
<evidence type="ECO:0000313" key="4">
    <source>
        <dbReference type="EMBL" id="CAL4788288.1"/>
    </source>
</evidence>
<organism evidence="3">
    <name type="scientific">Cladocopium goreaui</name>
    <dbReference type="NCBI Taxonomy" id="2562237"/>
    <lineage>
        <taxon>Eukaryota</taxon>
        <taxon>Sar</taxon>
        <taxon>Alveolata</taxon>
        <taxon>Dinophyceae</taxon>
        <taxon>Suessiales</taxon>
        <taxon>Symbiodiniaceae</taxon>
        <taxon>Cladocopium</taxon>
    </lineage>
</organism>
<evidence type="ECO:0000313" key="3">
    <source>
        <dbReference type="EMBL" id="CAI4000976.1"/>
    </source>
</evidence>
<evidence type="ECO:0000259" key="2">
    <source>
        <dbReference type="PROSITE" id="PS50076"/>
    </source>
</evidence>
<dbReference type="SMART" id="SM00271">
    <property type="entry name" value="DnaJ"/>
    <property type="match status" value="1"/>
</dbReference>
<feature type="compositionally biased region" description="Polar residues" evidence="1">
    <location>
        <begin position="58"/>
        <end position="68"/>
    </location>
</feature>
<evidence type="ECO:0000313" key="5">
    <source>
        <dbReference type="Proteomes" id="UP001152797"/>
    </source>
</evidence>
<dbReference type="PRINTS" id="PR00625">
    <property type="entry name" value="JDOMAIN"/>
</dbReference>
<accession>A0A9P1D2W9</accession>
<reference evidence="4 5" key="2">
    <citation type="submission" date="2024-05" db="EMBL/GenBank/DDBJ databases">
        <authorList>
            <person name="Chen Y."/>
            <person name="Shah S."/>
            <person name="Dougan E. K."/>
            <person name="Thang M."/>
            <person name="Chan C."/>
        </authorList>
    </citation>
    <scope>NUCLEOTIDE SEQUENCE [LARGE SCALE GENOMIC DNA]</scope>
</reference>
<dbReference type="InterPro" id="IPR036869">
    <property type="entry name" value="J_dom_sf"/>
</dbReference>
<reference evidence="3" key="1">
    <citation type="submission" date="2022-10" db="EMBL/GenBank/DDBJ databases">
        <authorList>
            <person name="Chen Y."/>
            <person name="Dougan E. K."/>
            <person name="Chan C."/>
            <person name="Rhodes N."/>
            <person name="Thang M."/>
        </authorList>
    </citation>
    <scope>NUCLEOTIDE SEQUENCE</scope>
</reference>
<evidence type="ECO:0000256" key="1">
    <source>
        <dbReference type="SAM" id="MobiDB-lite"/>
    </source>
</evidence>
<dbReference type="SUPFAM" id="SSF46565">
    <property type="entry name" value="Chaperone J-domain"/>
    <property type="match status" value="1"/>
</dbReference>
<dbReference type="InterPro" id="IPR001623">
    <property type="entry name" value="DnaJ_domain"/>
</dbReference>
<dbReference type="Proteomes" id="UP001152797">
    <property type="component" value="Unassembled WGS sequence"/>
</dbReference>
<feature type="region of interest" description="Disordered" evidence="1">
    <location>
        <begin position="44"/>
        <end position="69"/>
    </location>
</feature>
<dbReference type="Pfam" id="PF00226">
    <property type="entry name" value="DnaJ"/>
    <property type="match status" value="1"/>
</dbReference>
<sequence length="118" mass="13970">MLYQLIRCNCPFHETVFRVNTPIGPSIHGLPCRKPRDLCRQLRADPRNEVYTPPQSFPPNRTNWTKAETTPPEILRRHYRRLARDIHPDKHPDNVEEATRRFQQVTEAYEAIATRLKL</sequence>
<dbReference type="EMBL" id="CAMXCT030002868">
    <property type="protein sequence ID" value="CAL4788288.1"/>
    <property type="molecule type" value="Genomic_DNA"/>
</dbReference>
<proteinExistence type="predicted"/>
<dbReference type="OrthoDB" id="10250354at2759"/>
<feature type="domain" description="J" evidence="2">
    <location>
        <begin position="50"/>
        <end position="117"/>
    </location>
</feature>
<dbReference type="Gene3D" id="1.10.287.110">
    <property type="entry name" value="DnaJ domain"/>
    <property type="match status" value="1"/>
</dbReference>
<comment type="caution">
    <text evidence="3">The sequence shown here is derived from an EMBL/GenBank/DDBJ whole genome shotgun (WGS) entry which is preliminary data.</text>
</comment>
<dbReference type="EMBL" id="CAMXCT020002868">
    <property type="protein sequence ID" value="CAL1154351.1"/>
    <property type="molecule type" value="Genomic_DNA"/>
</dbReference>
<dbReference type="AlphaFoldDB" id="A0A9P1D2W9"/>